<evidence type="ECO:0000313" key="2">
    <source>
        <dbReference type="Proteomes" id="UP000027937"/>
    </source>
</evidence>
<reference evidence="2" key="1">
    <citation type="journal article" date="2014" name="PLoS ONE">
        <title>Plasmidome interchange between Clostridium botulinum, Clostridium novyi and Clostridium haemolyticum converts strains of independent lineages into distinctly different pathogens.</title>
        <authorList>
            <person name="Skarin H."/>
            <person name="Segerman B."/>
        </authorList>
    </citation>
    <scope>NUCLEOTIDE SEQUENCE [LARGE SCALE GENOMIC DNA]</scope>
    <source>
        <strain evidence="2">NCTC 9693</strain>
    </source>
</reference>
<evidence type="ECO:0000313" key="1">
    <source>
        <dbReference type="EMBL" id="KEI14108.1"/>
    </source>
</evidence>
<dbReference type="RefSeq" id="WP_039230663.1">
    <property type="nucleotide sequence ID" value="NZ_CM003349.1"/>
</dbReference>
<geneLocation type="plasmid" evidence="1 2">
    <name>p1Ch9693</name>
</geneLocation>
<sequence length="72" mass="8722">MQQLQIYINNKWTNIELELLRTGDIFRIRSEDNKPIKDDKGLLVWECICDAFYNKELKKYCINTKRINIEDI</sequence>
<proteinExistence type="predicted"/>
<name>A0ABR4TAZ1_CLOHA</name>
<keyword evidence="2" id="KW-1185">Reference proteome</keyword>
<gene>
    <name evidence="1" type="ORF">Z960_p0114</name>
</gene>
<dbReference type="EMBL" id="JENX01000125">
    <property type="protein sequence ID" value="KEI14108.1"/>
    <property type="molecule type" value="Genomic_DNA"/>
</dbReference>
<keyword evidence="1" id="KW-0614">Plasmid</keyword>
<organism evidence="1 2">
    <name type="scientific">Clostridium haemolyticum NCTC 9693</name>
    <dbReference type="NCBI Taxonomy" id="1443114"/>
    <lineage>
        <taxon>Bacteria</taxon>
        <taxon>Bacillati</taxon>
        <taxon>Bacillota</taxon>
        <taxon>Clostridia</taxon>
        <taxon>Eubacteriales</taxon>
        <taxon>Clostridiaceae</taxon>
        <taxon>Clostridium</taxon>
    </lineage>
</organism>
<protein>
    <submittedName>
        <fullName evidence="1">Uncharacterized protein</fullName>
    </submittedName>
</protein>
<dbReference type="Proteomes" id="UP000027937">
    <property type="component" value="Plasmid p1Ch9693"/>
</dbReference>
<accession>A0ABR4TAZ1</accession>
<comment type="caution">
    <text evidence="1">The sequence shown here is derived from an EMBL/GenBank/DDBJ whole genome shotgun (WGS) entry which is preliminary data.</text>
</comment>